<keyword evidence="3" id="KW-0479">Metal-binding</keyword>
<feature type="domain" description="DEAD-box RNA helicase Q" evidence="12">
    <location>
        <begin position="60"/>
        <end position="88"/>
    </location>
</feature>
<dbReference type="GO" id="GO:0003676">
    <property type="term" value="F:nucleic acid binding"/>
    <property type="evidence" value="ECO:0007669"/>
    <property type="project" value="InterPro"/>
</dbReference>
<dbReference type="GO" id="GO:0046872">
    <property type="term" value="F:metal ion binding"/>
    <property type="evidence" value="ECO:0007669"/>
    <property type="project" value="UniProtKB-KW"/>
</dbReference>
<dbReference type="EMBL" id="KI927803">
    <property type="protein sequence ID" value="ETW32270.1"/>
    <property type="molecule type" value="Genomic_DNA"/>
</dbReference>
<dbReference type="PANTHER" id="PTHR11080">
    <property type="entry name" value="PYRAZINAMIDASE/NICOTINAMIDASE"/>
    <property type="match status" value="1"/>
</dbReference>
<dbReference type="SUPFAM" id="SSF52540">
    <property type="entry name" value="P-loop containing nucleoside triphosphate hydrolases"/>
    <property type="match status" value="1"/>
</dbReference>
<accession>A0A024VVM2</accession>
<dbReference type="PROSITE" id="PS51195">
    <property type="entry name" value="Q_MOTIF"/>
    <property type="match status" value="1"/>
</dbReference>
<organism evidence="13 14">
    <name type="scientific">Plasmodium falciparum FCH/4</name>
    <dbReference type="NCBI Taxonomy" id="1036724"/>
    <lineage>
        <taxon>Eukaryota</taxon>
        <taxon>Sar</taxon>
        <taxon>Alveolata</taxon>
        <taxon>Apicomplexa</taxon>
        <taxon>Aconoidasida</taxon>
        <taxon>Haemosporida</taxon>
        <taxon>Plasmodiidae</taxon>
        <taxon>Plasmodium</taxon>
        <taxon>Plasmodium (Laverania)</taxon>
    </lineage>
</organism>
<evidence type="ECO:0000256" key="9">
    <source>
        <dbReference type="ARBA" id="ARBA00039017"/>
    </source>
</evidence>
<evidence type="ECO:0000256" key="6">
    <source>
        <dbReference type="ARBA" id="ARBA00022806"/>
    </source>
</evidence>
<keyword evidence="2" id="KW-0662">Pyridine nucleotide biosynthesis</keyword>
<dbReference type="InterPro" id="IPR000868">
    <property type="entry name" value="Isochorismatase-like_dom"/>
</dbReference>
<dbReference type="InterPro" id="IPR052347">
    <property type="entry name" value="Isochorismatase_Nicotinamidase"/>
</dbReference>
<name>A0A024VVM2_PLAFA</name>
<evidence type="ECO:0000256" key="3">
    <source>
        <dbReference type="ARBA" id="ARBA00022723"/>
    </source>
</evidence>
<evidence type="ECO:0000256" key="2">
    <source>
        <dbReference type="ARBA" id="ARBA00022642"/>
    </source>
</evidence>
<evidence type="ECO:0000256" key="4">
    <source>
        <dbReference type="ARBA" id="ARBA00022741"/>
    </source>
</evidence>
<reference evidence="13 14" key="2">
    <citation type="submission" date="2013-02" db="EMBL/GenBank/DDBJ databases">
        <title>The Genome Sequence of Plasmodium falciparum FCH/4.</title>
        <authorList>
            <consortium name="The Broad Institute Genome Sequencing Platform"/>
            <consortium name="The Broad Institute Genome Sequencing Center for Infectious Disease"/>
            <person name="Neafsey D."/>
            <person name="Cheeseman I."/>
            <person name="Volkman S."/>
            <person name="Adams J."/>
            <person name="Walker B."/>
            <person name="Young S.K."/>
            <person name="Zeng Q."/>
            <person name="Gargeya S."/>
            <person name="Fitzgerald M."/>
            <person name="Haas B."/>
            <person name="Abouelleil A."/>
            <person name="Alvarado L."/>
            <person name="Arachchi H.M."/>
            <person name="Berlin A.M."/>
            <person name="Chapman S.B."/>
            <person name="Dewar J."/>
            <person name="Goldberg J."/>
            <person name="Griggs A."/>
            <person name="Gujja S."/>
            <person name="Hansen M."/>
            <person name="Howarth C."/>
            <person name="Imamovic A."/>
            <person name="Larimer J."/>
            <person name="McCowan C."/>
            <person name="Murphy C."/>
            <person name="Neiman D."/>
            <person name="Pearson M."/>
            <person name="Priest M."/>
            <person name="Roberts A."/>
            <person name="Saif S."/>
            <person name="Shea T."/>
            <person name="Sisk P."/>
            <person name="Sykes S."/>
            <person name="Wortman J."/>
            <person name="Nusbaum C."/>
            <person name="Birren B."/>
        </authorList>
    </citation>
    <scope>NUCLEOTIDE SEQUENCE [LARGE SCALE GENOMIC DNA]</scope>
    <source>
        <strain evidence="13 14">FCH/4</strain>
    </source>
</reference>
<evidence type="ECO:0000313" key="14">
    <source>
        <dbReference type="Proteomes" id="UP000030656"/>
    </source>
</evidence>
<dbReference type="OrthoDB" id="1739143at2759"/>
<feature type="short sequence motif" description="Q motif" evidence="11">
    <location>
        <begin position="60"/>
        <end position="88"/>
    </location>
</feature>
<keyword evidence="5" id="KW-0378">Hydrolase</keyword>
<comment type="pathway">
    <text evidence="8">Cofactor biosynthesis; nicotinate biosynthesis; nicotinate from nicotinamide: step 1/1.</text>
</comment>
<dbReference type="EC" id="3.5.1.19" evidence="9"/>
<proteinExistence type="inferred from homology"/>
<dbReference type="InterPro" id="IPR027417">
    <property type="entry name" value="P-loop_NTPase"/>
</dbReference>
<evidence type="ECO:0000256" key="10">
    <source>
        <dbReference type="ARBA" id="ARBA00043224"/>
    </source>
</evidence>
<protein>
    <recommendedName>
        <fullName evidence="9">nicotinamidase</fullName>
        <ecNumber evidence="9">3.5.1.19</ecNumber>
    </recommendedName>
    <alternativeName>
        <fullName evidence="10">Nicotinamide deamidase</fullName>
    </alternativeName>
</protein>
<evidence type="ECO:0000313" key="13">
    <source>
        <dbReference type="EMBL" id="ETW32270.1"/>
    </source>
</evidence>
<keyword evidence="6 13" id="KW-0347">Helicase</keyword>
<dbReference type="GO" id="GO:0003724">
    <property type="term" value="F:RNA helicase activity"/>
    <property type="evidence" value="ECO:0007669"/>
    <property type="project" value="InterPro"/>
</dbReference>
<dbReference type="PANTHER" id="PTHR11080:SF2">
    <property type="entry name" value="LD05707P"/>
    <property type="match status" value="1"/>
</dbReference>
<dbReference type="InterPro" id="IPR036380">
    <property type="entry name" value="Isochorismatase-like_sf"/>
</dbReference>
<sequence length="544" mass="63215">MSYKTNCTNSNANTNTLNSSSNYNKIDDNIILDEEWKKKILEPLKDLRYKTEDVTKTKGNEFEDYFLKRELLMGIFEKGYEKPSPIQEESIPVALAGKNILARAKNGTGKTAAFAIPLLEKFDAQNDFLPNGSFNSKAEYLDVIDKINSVRLNLYKCTEESLLKLKDCKDIIEEKGGKKYEYMYEDKDIVEYSKCHNIIDDENNNEDIYLFPMNENIHNNINGYPHDCMNNIYDSSNINCYNNNNNEINNNCNNNYDNNVVNLTNHTEHADHIIDYNNIKTNSDDLKFGMCILTVDYHPAMHISFAETHRLLYEKICNNNLKCNNINNKSNMNCYDMNNSENSCINNNENEEMKKIDVNNNLIIEETEIESFLKNNNIHTLSDVLNNIDKIKSSQIIYKNIKSKNDIMEYHKINFLNENIDVWPVHCVKNTYGCKVHNKLIRHINDIIIKKAQKENKDSHTIFENEQVNGNIQKLLKQKNITSVYVCGFIFEYCVKETALSFLNLGYETYIVEDATAYLFDRQEDKLFLQNKGIKFINSSKLLS</sequence>
<gene>
    <name evidence="13" type="ORF">PFFCH_00275</name>
</gene>
<dbReference type="Pfam" id="PF00270">
    <property type="entry name" value="DEAD"/>
    <property type="match status" value="1"/>
</dbReference>
<dbReference type="GO" id="GO:0005524">
    <property type="term" value="F:ATP binding"/>
    <property type="evidence" value="ECO:0007669"/>
    <property type="project" value="UniProtKB-KW"/>
</dbReference>
<evidence type="ECO:0000256" key="8">
    <source>
        <dbReference type="ARBA" id="ARBA00037900"/>
    </source>
</evidence>
<evidence type="ECO:0000259" key="12">
    <source>
        <dbReference type="PROSITE" id="PS51195"/>
    </source>
</evidence>
<reference evidence="13 14" key="1">
    <citation type="submission" date="2013-02" db="EMBL/GenBank/DDBJ databases">
        <title>The Genome Annotation of Plasmodium falciparum FCH/4.</title>
        <authorList>
            <consortium name="The Broad Institute Genome Sequencing Platform"/>
            <consortium name="The Broad Institute Genome Sequencing Center for Infectious Disease"/>
            <person name="Neafsey D."/>
            <person name="Hoffman S."/>
            <person name="Volkman S."/>
            <person name="Rosenthal P."/>
            <person name="Walker B."/>
            <person name="Young S.K."/>
            <person name="Zeng Q."/>
            <person name="Gargeya S."/>
            <person name="Fitzgerald M."/>
            <person name="Haas B."/>
            <person name="Abouelleil A."/>
            <person name="Allen A.W."/>
            <person name="Alvarado L."/>
            <person name="Arachchi H.M."/>
            <person name="Berlin A.M."/>
            <person name="Chapman S.B."/>
            <person name="Gainer-Dewar J."/>
            <person name="Goldberg J."/>
            <person name="Griggs A."/>
            <person name="Gujja S."/>
            <person name="Hansen M."/>
            <person name="Howarth C."/>
            <person name="Imamovic A."/>
            <person name="Ireland A."/>
            <person name="Larimer J."/>
            <person name="McCowan C."/>
            <person name="Murphy C."/>
            <person name="Pearson M."/>
            <person name="Poon T.W."/>
            <person name="Priest M."/>
            <person name="Roberts A."/>
            <person name="Saif S."/>
            <person name="Shea T."/>
            <person name="Sisk P."/>
            <person name="Sykes S."/>
            <person name="Wortman J."/>
            <person name="Nusbaum C."/>
            <person name="Birren B."/>
        </authorList>
    </citation>
    <scope>NUCLEOTIDE SEQUENCE [LARGE SCALE GENOMIC DNA]</scope>
    <source>
        <strain evidence="13 14">FCH/4</strain>
    </source>
</reference>
<keyword evidence="7" id="KW-0067">ATP-binding</keyword>
<dbReference type="Gene3D" id="3.40.50.850">
    <property type="entry name" value="Isochorismatase-like"/>
    <property type="match status" value="1"/>
</dbReference>
<dbReference type="Pfam" id="PF00857">
    <property type="entry name" value="Isochorismatase"/>
    <property type="match status" value="1"/>
</dbReference>
<dbReference type="AlphaFoldDB" id="A0A024VVM2"/>
<dbReference type="GO" id="GO:0019363">
    <property type="term" value="P:pyridine nucleotide biosynthetic process"/>
    <property type="evidence" value="ECO:0007669"/>
    <property type="project" value="UniProtKB-KW"/>
</dbReference>
<evidence type="ECO:0000256" key="7">
    <source>
        <dbReference type="ARBA" id="ARBA00022840"/>
    </source>
</evidence>
<evidence type="ECO:0000256" key="11">
    <source>
        <dbReference type="PROSITE-ProRule" id="PRU00552"/>
    </source>
</evidence>
<dbReference type="InterPro" id="IPR014014">
    <property type="entry name" value="RNA_helicase_DEAD_Q_motif"/>
</dbReference>
<dbReference type="Gene3D" id="3.40.50.300">
    <property type="entry name" value="P-loop containing nucleotide triphosphate hydrolases"/>
    <property type="match status" value="1"/>
</dbReference>
<dbReference type="GO" id="GO:0008936">
    <property type="term" value="F:nicotinamidase activity"/>
    <property type="evidence" value="ECO:0007669"/>
    <property type="project" value="UniProtKB-EC"/>
</dbReference>
<evidence type="ECO:0000256" key="5">
    <source>
        <dbReference type="ARBA" id="ARBA00022801"/>
    </source>
</evidence>
<keyword evidence="4" id="KW-0547">Nucleotide-binding</keyword>
<comment type="similarity">
    <text evidence="1">Belongs to the isochorismatase family.</text>
</comment>
<evidence type="ECO:0000256" key="1">
    <source>
        <dbReference type="ARBA" id="ARBA00006336"/>
    </source>
</evidence>
<dbReference type="InterPro" id="IPR011545">
    <property type="entry name" value="DEAD/DEAH_box_helicase_dom"/>
</dbReference>
<dbReference type="SUPFAM" id="SSF52499">
    <property type="entry name" value="Isochorismatase-like hydrolases"/>
    <property type="match status" value="1"/>
</dbReference>
<dbReference type="Proteomes" id="UP000030656">
    <property type="component" value="Unassembled WGS sequence"/>
</dbReference>